<dbReference type="RefSeq" id="XP_028495103.1">
    <property type="nucleotide sequence ID" value="XM_028640717.1"/>
</dbReference>
<dbReference type="EMBL" id="RBVV01000048">
    <property type="protein sequence ID" value="RNJ56945.1"/>
    <property type="molecule type" value="Genomic_DNA"/>
</dbReference>
<proteinExistence type="predicted"/>
<evidence type="ECO:0000313" key="3">
    <source>
        <dbReference type="Proteomes" id="UP000267145"/>
    </source>
</evidence>
<name>A0A3M9Y9Z4_9PEZI</name>
<evidence type="ECO:0000313" key="2">
    <source>
        <dbReference type="EMBL" id="RNJ56945.1"/>
    </source>
</evidence>
<reference evidence="2 3" key="1">
    <citation type="submission" date="2018-10" db="EMBL/GenBank/DDBJ databases">
        <title>Genome sequence of Verticillium nonalfalfae VnAa140.</title>
        <authorList>
            <person name="Stajich J.E."/>
            <person name="Kasson M.T."/>
        </authorList>
    </citation>
    <scope>NUCLEOTIDE SEQUENCE [LARGE SCALE GENOMIC DNA]</scope>
    <source>
        <strain evidence="2 3">VnAa140</strain>
    </source>
</reference>
<sequence>MAFPKLTLTVKPLDLAKTGDDLHFEKVGWDQDGICEVIVRLARGLFVTIECMSGRDVPTPSQPSILLCLLSRLHTPQKRTARSIRARLPMVLRQIGKVVCEAQNWARVKPRSSLGSPAPHPPPVETKSWGCDAWTSAVPTNARAVATHQAPDDGVPPPLRPPPLAQALGGKRSLLKGPWRDFIRSVTKPA</sequence>
<dbReference type="Proteomes" id="UP000267145">
    <property type="component" value="Unassembled WGS sequence"/>
</dbReference>
<keyword evidence="3" id="KW-1185">Reference proteome</keyword>
<dbReference type="GeneID" id="39610280"/>
<evidence type="ECO:0000256" key="1">
    <source>
        <dbReference type="SAM" id="MobiDB-lite"/>
    </source>
</evidence>
<feature type="compositionally biased region" description="Pro residues" evidence="1">
    <location>
        <begin position="154"/>
        <end position="164"/>
    </location>
</feature>
<organism evidence="2 3">
    <name type="scientific">Verticillium nonalfalfae</name>
    <dbReference type="NCBI Taxonomy" id="1051616"/>
    <lineage>
        <taxon>Eukaryota</taxon>
        <taxon>Fungi</taxon>
        <taxon>Dikarya</taxon>
        <taxon>Ascomycota</taxon>
        <taxon>Pezizomycotina</taxon>
        <taxon>Sordariomycetes</taxon>
        <taxon>Hypocreomycetidae</taxon>
        <taxon>Glomerellales</taxon>
        <taxon>Plectosphaerellaceae</taxon>
        <taxon>Verticillium</taxon>
    </lineage>
</organism>
<dbReference type="AlphaFoldDB" id="A0A3M9Y9Z4"/>
<gene>
    <name evidence="2" type="ORF">D7B24_006591</name>
</gene>
<protein>
    <submittedName>
        <fullName evidence="2">Uncharacterized protein</fullName>
    </submittedName>
</protein>
<feature type="region of interest" description="Disordered" evidence="1">
    <location>
        <begin position="147"/>
        <end position="169"/>
    </location>
</feature>
<accession>A0A3M9Y9Z4</accession>
<comment type="caution">
    <text evidence="2">The sequence shown here is derived from an EMBL/GenBank/DDBJ whole genome shotgun (WGS) entry which is preliminary data.</text>
</comment>